<name>A0A8J8Q636_9EURY</name>
<sequence length="607" mass="69555">MDSAEEFITRRQMLAASSAMVAGGLAGCMGGETDDDEDGPSTIRSWQPTIPDEMNFNHWAGGYPWSQSWMMLEPVQRFFADGSIAFEQIEDWEYDADEYSVTVEFADGWYWWNGDPITAEDKYWFEECARLFQGDGSELEELILEDEMTLTRVYEEPQNPELLQYNLGGYLGAMQRIHRDKCKPWAEELQDASDQDERLQIQEEMADEMPLHISTVMDEGLGNGPFQIVDYDTEGIYFELFEDHPYADQIEVDEFEFILAQDDALAQRIQGGDVDFGFGLLQQWVGEGAAPDHMEDVSVYEDTFMRKLEFYEQGPGAEHVRQYEVRRAIAHVLNLEHISTNYNNESTPREAQTGLPADVTSNWLDDDYVADYIDYSVEDDEDAATELMEQAGYELDGDEWVDEDGDVVSLEIVIPDYQTNLARSISDQLANFGLEIDLNALESATFNDRTSDNIDFDMTIGSHGAQTAHPFYYFRHNHTHSNELGDAIDIEQALDEGETRSPYNGREIVLELPTEVGQEDLSGSTEEINIFDLDQEWRTVQDEQRNREIAETFSWYWNFHLPGIDLVEVQSGTFGNTRDFEFDTDTSDWKAYRGAFRGLKRGHVSPR</sequence>
<comment type="caution">
    <text evidence="5">The sequence shown here is derived from an EMBL/GenBank/DDBJ whole genome shotgun (WGS) entry which is preliminary data.</text>
</comment>
<dbReference type="Gene3D" id="3.10.105.10">
    <property type="entry name" value="Dipeptide-binding Protein, Domain 3"/>
    <property type="match status" value="1"/>
</dbReference>
<dbReference type="InterPro" id="IPR039424">
    <property type="entry name" value="SBP_5"/>
</dbReference>
<keyword evidence="6" id="KW-1185">Reference proteome</keyword>
<organism evidence="5 6">
    <name type="scientific">Natronococcus pandeyae</name>
    <dbReference type="NCBI Taxonomy" id="2055836"/>
    <lineage>
        <taxon>Archaea</taxon>
        <taxon>Methanobacteriati</taxon>
        <taxon>Methanobacteriota</taxon>
        <taxon>Stenosarchaea group</taxon>
        <taxon>Halobacteria</taxon>
        <taxon>Halobacteriales</taxon>
        <taxon>Natrialbaceae</taxon>
        <taxon>Natronococcus</taxon>
    </lineage>
</organism>
<dbReference type="Gene3D" id="3.40.190.10">
    <property type="entry name" value="Periplasmic binding protein-like II"/>
    <property type="match status" value="1"/>
</dbReference>
<evidence type="ECO:0000259" key="4">
    <source>
        <dbReference type="Pfam" id="PF00496"/>
    </source>
</evidence>
<dbReference type="PANTHER" id="PTHR30290:SF9">
    <property type="entry name" value="OLIGOPEPTIDE-BINDING PROTEIN APPA"/>
    <property type="match status" value="1"/>
</dbReference>
<keyword evidence="3" id="KW-0732">Signal</keyword>
<dbReference type="SUPFAM" id="SSF53850">
    <property type="entry name" value="Periplasmic binding protein-like II"/>
    <property type="match status" value="1"/>
</dbReference>
<dbReference type="OrthoDB" id="233597at2157"/>
<dbReference type="AlphaFoldDB" id="A0A8J8Q636"/>
<dbReference type="GO" id="GO:1904680">
    <property type="term" value="F:peptide transmembrane transporter activity"/>
    <property type="evidence" value="ECO:0007669"/>
    <property type="project" value="TreeGrafter"/>
</dbReference>
<evidence type="ECO:0000313" key="6">
    <source>
        <dbReference type="Proteomes" id="UP000766904"/>
    </source>
</evidence>
<reference evidence="5" key="1">
    <citation type="submission" date="2017-11" db="EMBL/GenBank/DDBJ databases">
        <authorList>
            <person name="Kajale S.C."/>
            <person name="Sharma A."/>
        </authorList>
    </citation>
    <scope>NUCLEOTIDE SEQUENCE</scope>
    <source>
        <strain evidence="5">LS1_42</strain>
    </source>
</reference>
<dbReference type="PANTHER" id="PTHR30290">
    <property type="entry name" value="PERIPLASMIC BINDING COMPONENT OF ABC TRANSPORTER"/>
    <property type="match status" value="1"/>
</dbReference>
<dbReference type="Pfam" id="PF00496">
    <property type="entry name" value="SBP_bac_5"/>
    <property type="match status" value="1"/>
</dbReference>
<feature type="domain" description="Solute-binding protein family 5" evidence="4">
    <location>
        <begin position="90"/>
        <end position="477"/>
    </location>
</feature>
<evidence type="ECO:0000313" key="5">
    <source>
        <dbReference type="EMBL" id="TYL37935.1"/>
    </source>
</evidence>
<keyword evidence="2" id="KW-0813">Transport</keyword>
<dbReference type="InterPro" id="IPR000914">
    <property type="entry name" value="SBP_5_dom"/>
</dbReference>
<protein>
    <submittedName>
        <fullName evidence="5">ABC transporter substrate-binding protein</fullName>
    </submittedName>
</protein>
<dbReference type="Proteomes" id="UP000766904">
    <property type="component" value="Unassembled WGS sequence"/>
</dbReference>
<dbReference type="GO" id="GO:0015833">
    <property type="term" value="P:peptide transport"/>
    <property type="evidence" value="ECO:0007669"/>
    <property type="project" value="TreeGrafter"/>
</dbReference>
<dbReference type="EMBL" id="PHNJ01000007">
    <property type="protein sequence ID" value="TYL37935.1"/>
    <property type="molecule type" value="Genomic_DNA"/>
</dbReference>
<evidence type="ECO:0000256" key="2">
    <source>
        <dbReference type="ARBA" id="ARBA00022448"/>
    </source>
</evidence>
<evidence type="ECO:0000256" key="3">
    <source>
        <dbReference type="ARBA" id="ARBA00022729"/>
    </source>
</evidence>
<evidence type="ECO:0000256" key="1">
    <source>
        <dbReference type="ARBA" id="ARBA00005695"/>
    </source>
</evidence>
<comment type="similarity">
    <text evidence="1">Belongs to the bacterial solute-binding protein 5 family.</text>
</comment>
<accession>A0A8J8Q636</accession>
<proteinExistence type="inferred from homology"/>
<gene>
    <name evidence="5" type="ORF">CV102_14535</name>
</gene>